<protein>
    <submittedName>
        <fullName evidence="1">Uncharacterized protein</fullName>
    </submittedName>
</protein>
<gene>
    <name evidence="1" type="ORF">CCAN11_2230008</name>
</gene>
<reference evidence="2" key="1">
    <citation type="submission" date="2015-01" db="EMBL/GenBank/DDBJ databases">
        <authorList>
            <person name="MANFREDI Pablo"/>
        </authorList>
    </citation>
    <scope>NUCLEOTIDE SEQUENCE [LARGE SCALE GENOMIC DNA]</scope>
    <source>
        <strain evidence="2">Cc11</strain>
    </source>
</reference>
<evidence type="ECO:0000313" key="1">
    <source>
        <dbReference type="EMBL" id="CEN50971.1"/>
    </source>
</evidence>
<sequence>MFLCFYIPLCLMMKSSKNVHFILNFGTFGFADYNSLKSEIRFIKNIVQKTDLKIYQYLWNRIDIL</sequence>
<dbReference type="AlphaFoldDB" id="A0A0B7IGD2"/>
<name>A0A0B7IGD2_9FLAO</name>
<organism evidence="1 2">
    <name type="scientific">Capnocytophaga canimorsus</name>
    <dbReference type="NCBI Taxonomy" id="28188"/>
    <lineage>
        <taxon>Bacteria</taxon>
        <taxon>Pseudomonadati</taxon>
        <taxon>Bacteroidota</taxon>
        <taxon>Flavobacteriia</taxon>
        <taxon>Flavobacteriales</taxon>
        <taxon>Flavobacteriaceae</taxon>
        <taxon>Capnocytophaga</taxon>
    </lineage>
</organism>
<accession>A0A0B7IGD2</accession>
<evidence type="ECO:0000313" key="2">
    <source>
        <dbReference type="Proteomes" id="UP000039370"/>
    </source>
</evidence>
<dbReference type="Proteomes" id="UP000039370">
    <property type="component" value="Unassembled WGS sequence"/>
</dbReference>
<dbReference type="EMBL" id="CDOK01000139">
    <property type="protein sequence ID" value="CEN50971.1"/>
    <property type="molecule type" value="Genomic_DNA"/>
</dbReference>
<proteinExistence type="predicted"/>